<keyword evidence="1" id="KW-0812">Transmembrane</keyword>
<keyword evidence="1" id="KW-1133">Transmembrane helix</keyword>
<reference evidence="2 3" key="1">
    <citation type="submission" date="2018-01" db="EMBL/GenBank/DDBJ databases">
        <title>Co-occurrence of chitin degradation, pigmentation and bioactivity in marine Pseudoalteromonas.</title>
        <authorList>
            <person name="Paulsen S."/>
            <person name="Gram L."/>
            <person name="Machado H."/>
        </authorList>
    </citation>
    <scope>NUCLEOTIDE SEQUENCE [LARGE SCALE GENOMIC DNA]</scope>
    <source>
        <strain evidence="2 3">S3663</strain>
    </source>
</reference>
<evidence type="ECO:0000313" key="2">
    <source>
        <dbReference type="EMBL" id="TLX46741.1"/>
    </source>
</evidence>
<dbReference type="RefSeq" id="WP_138481773.1">
    <property type="nucleotide sequence ID" value="NZ_PPSW01000017.1"/>
</dbReference>
<feature type="transmembrane region" description="Helical" evidence="1">
    <location>
        <begin position="20"/>
        <end position="39"/>
    </location>
</feature>
<accession>A0A5R9Q0U0</accession>
<proteinExistence type="predicted"/>
<comment type="caution">
    <text evidence="2">The sequence shown here is derived from an EMBL/GenBank/DDBJ whole genome shotgun (WGS) entry which is preliminary data.</text>
</comment>
<feature type="transmembrane region" description="Helical" evidence="1">
    <location>
        <begin position="46"/>
        <end position="64"/>
    </location>
</feature>
<feature type="transmembrane region" description="Helical" evidence="1">
    <location>
        <begin position="135"/>
        <end position="156"/>
    </location>
</feature>
<dbReference type="EMBL" id="PPSW01000017">
    <property type="protein sequence ID" value="TLX46741.1"/>
    <property type="molecule type" value="Genomic_DNA"/>
</dbReference>
<dbReference type="OrthoDB" id="7068449at2"/>
<evidence type="ECO:0000313" key="3">
    <source>
        <dbReference type="Proteomes" id="UP000309186"/>
    </source>
</evidence>
<name>A0A5R9Q0U0_9GAMM</name>
<evidence type="ECO:0000256" key="1">
    <source>
        <dbReference type="SAM" id="Phobius"/>
    </source>
</evidence>
<organism evidence="2 3">
    <name type="scientific">Pseudoalteromonas phenolica</name>
    <dbReference type="NCBI Taxonomy" id="161398"/>
    <lineage>
        <taxon>Bacteria</taxon>
        <taxon>Pseudomonadati</taxon>
        <taxon>Pseudomonadota</taxon>
        <taxon>Gammaproteobacteria</taxon>
        <taxon>Alteromonadales</taxon>
        <taxon>Pseudoalteromonadaceae</taxon>
        <taxon>Pseudoalteromonas</taxon>
    </lineage>
</organism>
<feature type="transmembrane region" description="Helical" evidence="1">
    <location>
        <begin position="101"/>
        <end position="123"/>
    </location>
</feature>
<keyword evidence="1" id="KW-0472">Membrane</keyword>
<sequence>MEKVAVSNSERELQYITWHAYLALVMGLLFCSASLEPFLDFQSSKALTFVYGIAKFGLSVYFIYLMCKVVTTMSSIKKRNFWTASFEDEYLNHLNLLGFKWSFHSVIFTLSPFLFSNISSLISESFPADSISAKALATLVVGVMFVCYALPVLYGLNKSDE</sequence>
<dbReference type="AlphaFoldDB" id="A0A5R9Q0U0"/>
<dbReference type="Proteomes" id="UP000309186">
    <property type="component" value="Unassembled WGS sequence"/>
</dbReference>
<gene>
    <name evidence="2" type="ORF">C1E24_12090</name>
</gene>
<protein>
    <submittedName>
        <fullName evidence="2">Uncharacterized protein</fullName>
    </submittedName>
</protein>